<feature type="non-terminal residue" evidence="1">
    <location>
        <position position="1"/>
    </location>
</feature>
<evidence type="ECO:0000313" key="1">
    <source>
        <dbReference type="EMBL" id="CAA9579984.1"/>
    </source>
</evidence>
<protein>
    <submittedName>
        <fullName evidence="1">Uncharacterized protein</fullName>
    </submittedName>
</protein>
<organism evidence="1">
    <name type="scientific">uncultured Thermomicrobiales bacterium</name>
    <dbReference type="NCBI Taxonomy" id="1645740"/>
    <lineage>
        <taxon>Bacteria</taxon>
        <taxon>Pseudomonadati</taxon>
        <taxon>Thermomicrobiota</taxon>
        <taxon>Thermomicrobia</taxon>
        <taxon>Thermomicrobiales</taxon>
        <taxon>environmental samples</taxon>
    </lineage>
</organism>
<sequence>PPDVACGRVVNVIRFIDGVRLWLHCVAFWCGARDLRGSAMIRLFGAKMAHSRSARGMAEALLVRHNCRGSDGA</sequence>
<proteinExistence type="predicted"/>
<name>A0A6J4VKJ7_9BACT</name>
<dbReference type="AlphaFoldDB" id="A0A6J4VKJ7"/>
<accession>A0A6J4VKJ7</accession>
<reference evidence="1" key="1">
    <citation type="submission" date="2020-02" db="EMBL/GenBank/DDBJ databases">
        <authorList>
            <person name="Meier V. D."/>
        </authorList>
    </citation>
    <scope>NUCLEOTIDE SEQUENCE</scope>
    <source>
        <strain evidence="1">AVDCRST_MAG87</strain>
    </source>
</reference>
<gene>
    <name evidence="1" type="ORF">AVDCRST_MAG87-3234</name>
</gene>
<dbReference type="EMBL" id="CADCWJ010000712">
    <property type="protein sequence ID" value="CAA9579984.1"/>
    <property type="molecule type" value="Genomic_DNA"/>
</dbReference>